<sequence>EPKRLLLKAFAAGAVAIPFVLLAEVGISCVITYLFSLSASFGFCSGSFAPLGAFSSFGGLLLVVGFAAAEEVIKYISARRFVLTGKDFDEPVDAMIYLITTALGFAAFENIFFLIPAFANTLFEGFIVSNLRFLGATLLHAVSSGIVGYTIAISFYKTNLRTQHLLAGLFFATALHTIFNIMVGNVESGGLSQALSVLTLTSLFLIF</sequence>
<dbReference type="PANTHER" id="PTHR36844">
    <property type="entry name" value="PROTEASE PRSW"/>
    <property type="match status" value="1"/>
</dbReference>
<dbReference type="GO" id="GO:0008233">
    <property type="term" value="F:peptidase activity"/>
    <property type="evidence" value="ECO:0007669"/>
    <property type="project" value="InterPro"/>
</dbReference>
<feature type="transmembrane region" description="Helical" evidence="1">
    <location>
        <begin position="131"/>
        <end position="153"/>
    </location>
</feature>
<feature type="non-terminal residue" evidence="2">
    <location>
        <position position="1"/>
    </location>
</feature>
<name>A0A1F5X2M2_9BACT</name>
<feature type="non-terminal residue" evidence="2">
    <location>
        <position position="207"/>
    </location>
</feature>
<dbReference type="AlphaFoldDB" id="A0A1F5X2M2"/>
<comment type="caution">
    <text evidence="2">The sequence shown here is derived from an EMBL/GenBank/DDBJ whole genome shotgun (WGS) entry which is preliminary data.</text>
</comment>
<reference evidence="2 3" key="1">
    <citation type="journal article" date="2016" name="Nat. Commun.">
        <title>Thousands of microbial genomes shed light on interconnected biogeochemical processes in an aquifer system.</title>
        <authorList>
            <person name="Anantharaman K."/>
            <person name="Brown C.T."/>
            <person name="Hug L.A."/>
            <person name="Sharon I."/>
            <person name="Castelle C.J."/>
            <person name="Probst A.J."/>
            <person name="Thomas B.C."/>
            <person name="Singh A."/>
            <person name="Wilkins M.J."/>
            <person name="Karaoz U."/>
            <person name="Brodie E.L."/>
            <person name="Williams K.H."/>
            <person name="Hubbard S.S."/>
            <person name="Banfield J.F."/>
        </authorList>
    </citation>
    <scope>NUCLEOTIDE SEQUENCE [LARGE SCALE GENOMIC DNA]</scope>
</reference>
<feature type="transmembrane region" description="Helical" evidence="1">
    <location>
        <begin position="48"/>
        <end position="73"/>
    </location>
</feature>
<keyword evidence="1" id="KW-0472">Membrane</keyword>
<evidence type="ECO:0000313" key="3">
    <source>
        <dbReference type="Proteomes" id="UP000178046"/>
    </source>
</evidence>
<evidence type="ECO:0008006" key="4">
    <source>
        <dbReference type="Google" id="ProtNLM"/>
    </source>
</evidence>
<feature type="transmembrane region" description="Helical" evidence="1">
    <location>
        <begin position="12"/>
        <end position="36"/>
    </location>
</feature>
<protein>
    <recommendedName>
        <fullName evidence="4">Protease PrsW</fullName>
    </recommendedName>
</protein>
<evidence type="ECO:0000256" key="1">
    <source>
        <dbReference type="SAM" id="Phobius"/>
    </source>
</evidence>
<dbReference type="EMBL" id="MFIA01000026">
    <property type="protein sequence ID" value="OGF82158.1"/>
    <property type="molecule type" value="Genomic_DNA"/>
</dbReference>
<organism evidence="2 3">
    <name type="scientific">Candidatus Giovannonibacteria bacterium RIFCSPLOWO2_01_FULL_44_16</name>
    <dbReference type="NCBI Taxonomy" id="1798348"/>
    <lineage>
        <taxon>Bacteria</taxon>
        <taxon>Candidatus Giovannoniibacteriota</taxon>
    </lineage>
</organism>
<dbReference type="PANTHER" id="PTHR36844:SF1">
    <property type="entry name" value="PROTEASE PRSW"/>
    <property type="match status" value="1"/>
</dbReference>
<keyword evidence="1" id="KW-0812">Transmembrane</keyword>
<keyword evidence="1" id="KW-1133">Transmembrane helix</keyword>
<accession>A0A1F5X2M2</accession>
<dbReference type="Pfam" id="PF13367">
    <property type="entry name" value="PrsW-protease"/>
    <property type="match status" value="1"/>
</dbReference>
<feature type="transmembrane region" description="Helical" evidence="1">
    <location>
        <begin position="165"/>
        <end position="183"/>
    </location>
</feature>
<dbReference type="Proteomes" id="UP000178046">
    <property type="component" value="Unassembled WGS sequence"/>
</dbReference>
<gene>
    <name evidence="2" type="ORF">A2924_00530</name>
</gene>
<evidence type="ECO:0000313" key="2">
    <source>
        <dbReference type="EMBL" id="OGF82158.1"/>
    </source>
</evidence>
<dbReference type="InterPro" id="IPR026898">
    <property type="entry name" value="PrsW"/>
</dbReference>
<feature type="transmembrane region" description="Helical" evidence="1">
    <location>
        <begin position="94"/>
        <end position="119"/>
    </location>
</feature>
<proteinExistence type="predicted"/>